<dbReference type="SUPFAM" id="SSF53098">
    <property type="entry name" value="Ribonuclease H-like"/>
    <property type="match status" value="1"/>
</dbReference>
<dbReference type="Gene3D" id="3.30.420.10">
    <property type="entry name" value="Ribonuclease H-like superfamily/Ribonuclease H"/>
    <property type="match status" value="1"/>
</dbReference>
<dbReference type="InterPro" id="IPR036397">
    <property type="entry name" value="RNaseH_sf"/>
</dbReference>
<dbReference type="PANTHER" id="PTHR33116">
    <property type="entry name" value="REVERSE TRANSCRIPTASE ZINC-BINDING DOMAIN-CONTAINING PROTEIN-RELATED-RELATED"/>
    <property type="match status" value="1"/>
</dbReference>
<dbReference type="AlphaFoldDB" id="A0AAV2C6K5"/>
<organism evidence="2 3">
    <name type="scientific">Linum trigynum</name>
    <dbReference type="NCBI Taxonomy" id="586398"/>
    <lineage>
        <taxon>Eukaryota</taxon>
        <taxon>Viridiplantae</taxon>
        <taxon>Streptophyta</taxon>
        <taxon>Embryophyta</taxon>
        <taxon>Tracheophyta</taxon>
        <taxon>Spermatophyta</taxon>
        <taxon>Magnoliopsida</taxon>
        <taxon>eudicotyledons</taxon>
        <taxon>Gunneridae</taxon>
        <taxon>Pentapetalae</taxon>
        <taxon>rosids</taxon>
        <taxon>fabids</taxon>
        <taxon>Malpighiales</taxon>
        <taxon>Linaceae</taxon>
        <taxon>Linum</taxon>
    </lineage>
</organism>
<gene>
    <name evidence="2" type="ORF">LTRI10_LOCUS187</name>
</gene>
<dbReference type="InterPro" id="IPR026960">
    <property type="entry name" value="RVT-Znf"/>
</dbReference>
<evidence type="ECO:0000313" key="3">
    <source>
        <dbReference type="Proteomes" id="UP001497516"/>
    </source>
</evidence>
<dbReference type="Proteomes" id="UP001497516">
    <property type="component" value="Chromosome 1"/>
</dbReference>
<evidence type="ECO:0000259" key="1">
    <source>
        <dbReference type="PROSITE" id="PS50879"/>
    </source>
</evidence>
<proteinExistence type="predicted"/>
<dbReference type="EMBL" id="OZ034813">
    <property type="protein sequence ID" value="CAL1352198.1"/>
    <property type="molecule type" value="Genomic_DNA"/>
</dbReference>
<dbReference type="CDD" id="cd06222">
    <property type="entry name" value="RNase_H_like"/>
    <property type="match status" value="1"/>
</dbReference>
<dbReference type="InterPro" id="IPR002156">
    <property type="entry name" value="RNaseH_domain"/>
</dbReference>
<evidence type="ECO:0000313" key="2">
    <source>
        <dbReference type="EMBL" id="CAL1352198.1"/>
    </source>
</evidence>
<dbReference type="PROSITE" id="PS50879">
    <property type="entry name" value="RNASE_H_1"/>
    <property type="match status" value="1"/>
</dbReference>
<dbReference type="InterPro" id="IPR012337">
    <property type="entry name" value="RNaseH-like_sf"/>
</dbReference>
<dbReference type="Pfam" id="PF13456">
    <property type="entry name" value="RVT_3"/>
    <property type="match status" value="1"/>
</dbReference>
<dbReference type="InterPro" id="IPR044730">
    <property type="entry name" value="RNase_H-like_dom_plant"/>
</dbReference>
<reference evidence="2 3" key="1">
    <citation type="submission" date="2024-04" db="EMBL/GenBank/DDBJ databases">
        <authorList>
            <person name="Fracassetti M."/>
        </authorList>
    </citation>
    <scope>NUCLEOTIDE SEQUENCE [LARGE SCALE GENOMIC DNA]</scope>
</reference>
<keyword evidence="3" id="KW-1185">Reference proteome</keyword>
<name>A0AAV2C6K5_9ROSI</name>
<feature type="domain" description="RNase H type-1" evidence="1">
    <location>
        <begin position="565"/>
        <end position="625"/>
    </location>
</feature>
<dbReference type="Pfam" id="PF13966">
    <property type="entry name" value="zf-RVT"/>
    <property type="match status" value="1"/>
</dbReference>
<dbReference type="PANTHER" id="PTHR33116:SF70">
    <property type="entry name" value="NON-LTR RETROELEMENT REVERSE TRANSCRIPTASE-LIKE PROTEIN"/>
    <property type="match status" value="1"/>
</dbReference>
<sequence length="625" mass="70661">MECLSHRIDQAIRDNLWKPLKLSRDGPPISHLFFADDLVLFAEAGGTQVRIIKQCLDEFCSSSGQRVNYQKSAIFVSANIRRRCARALSDWVGIPLTVDLGRYLGVMAIHGRVTRGRYQDLALRIQKKLAPWKARYLSLASRITLVKSVAASIPVYPMQVELMPKTVCKDLDKINRSFIWGDSEEKRKLHLVGWQTLTLPKDQGGLGIRPSRSVNLAMLAKCGWRLMKEKETLWTQLMRGKYGKNRENLDIIKPIKGSSFTWNSVSKTRELLKVGSGWNIHRGNLTRFWFDVWISQVPLIELTTGPVPDDIRDGMVADFVDEDGNWLTEKFEGLLPDAVTRQITAKAVDPLAGEDDVLFWQPTSDDRFSTKSAFQLMQPRVPSEAAQMWKNIWKLPVPERVRCFMWVVAHDKISINAQLVKRKIASSPCCYRCSTLEETTIHILRDCPTAAFLWARTVPPENQQEFFTLQPKAWIEKNLQVEATWTSEIPWNAFFSIASWNLWKNRNEGVFKGIGKTLSPPSLTQATKIKATLWYKAWVAPQNILGRRGTAVQRVYREISWIPPPAGWIKVNVDGAANGSQGPAGAGGALRNHHGVWIKGFVANLGTCSAIQAELWGIYHGLDMA</sequence>
<accession>A0AAV2C6K5</accession>
<dbReference type="GO" id="GO:0003676">
    <property type="term" value="F:nucleic acid binding"/>
    <property type="evidence" value="ECO:0007669"/>
    <property type="project" value="InterPro"/>
</dbReference>
<dbReference type="GO" id="GO:0004523">
    <property type="term" value="F:RNA-DNA hybrid ribonuclease activity"/>
    <property type="evidence" value="ECO:0007669"/>
    <property type="project" value="InterPro"/>
</dbReference>
<protein>
    <recommendedName>
        <fullName evidence="1">RNase H type-1 domain-containing protein</fullName>
    </recommendedName>
</protein>